<evidence type="ECO:0000313" key="10">
    <source>
        <dbReference type="Proteomes" id="UP001152320"/>
    </source>
</evidence>
<gene>
    <name evidence="9" type="ORF">HOLleu_05645</name>
</gene>
<reference evidence="9" key="1">
    <citation type="submission" date="2021-10" db="EMBL/GenBank/DDBJ databases">
        <title>Tropical sea cucumber genome reveals ecological adaptation and Cuvierian tubules defense mechanism.</title>
        <authorList>
            <person name="Chen T."/>
        </authorList>
    </citation>
    <scope>NUCLEOTIDE SEQUENCE</scope>
    <source>
        <strain evidence="9">Nanhai2018</strain>
        <tissue evidence="9">Muscle</tissue>
    </source>
</reference>
<keyword evidence="10" id="KW-1185">Reference proteome</keyword>
<feature type="domain" description="DDE Tnp4" evidence="8">
    <location>
        <begin position="2"/>
        <end position="114"/>
    </location>
</feature>
<comment type="cofactor">
    <cofactor evidence="1">
        <name>a divalent metal cation</name>
        <dbReference type="ChEBI" id="CHEBI:60240"/>
    </cofactor>
</comment>
<organism evidence="9 10">
    <name type="scientific">Holothuria leucospilota</name>
    <name type="common">Black long sea cucumber</name>
    <name type="synonym">Mertensiothuria leucospilota</name>
    <dbReference type="NCBI Taxonomy" id="206669"/>
    <lineage>
        <taxon>Eukaryota</taxon>
        <taxon>Metazoa</taxon>
        <taxon>Echinodermata</taxon>
        <taxon>Eleutherozoa</taxon>
        <taxon>Echinozoa</taxon>
        <taxon>Holothuroidea</taxon>
        <taxon>Aspidochirotacea</taxon>
        <taxon>Aspidochirotida</taxon>
        <taxon>Holothuriidae</taxon>
        <taxon>Holothuria</taxon>
    </lineage>
</organism>
<dbReference type="OrthoDB" id="10065726at2759"/>
<keyword evidence="5" id="KW-0479">Metal-binding</keyword>
<dbReference type="GO" id="GO:0016787">
    <property type="term" value="F:hydrolase activity"/>
    <property type="evidence" value="ECO:0007669"/>
    <property type="project" value="UniProtKB-KW"/>
</dbReference>
<evidence type="ECO:0000256" key="7">
    <source>
        <dbReference type="ARBA" id="ARBA00023242"/>
    </source>
</evidence>
<comment type="caution">
    <text evidence="9">The sequence shown here is derived from an EMBL/GenBank/DDBJ whole genome shotgun (WGS) entry which is preliminary data.</text>
</comment>
<dbReference type="InterPro" id="IPR027806">
    <property type="entry name" value="HARBI1_dom"/>
</dbReference>
<comment type="similarity">
    <text evidence="3">Belongs to the HARBI1 family.</text>
</comment>
<evidence type="ECO:0000256" key="3">
    <source>
        <dbReference type="ARBA" id="ARBA00006958"/>
    </source>
</evidence>
<keyword evidence="7" id="KW-0539">Nucleus</keyword>
<dbReference type="GO" id="GO:0005634">
    <property type="term" value="C:nucleus"/>
    <property type="evidence" value="ECO:0007669"/>
    <property type="project" value="UniProtKB-SubCell"/>
</dbReference>
<dbReference type="EMBL" id="JAIZAY010000002">
    <property type="protein sequence ID" value="KAJ8046838.1"/>
    <property type="molecule type" value="Genomic_DNA"/>
</dbReference>
<dbReference type="AlphaFoldDB" id="A0A9Q1CLB9"/>
<dbReference type="PANTHER" id="PTHR22930:SF85">
    <property type="entry name" value="GH03217P-RELATED"/>
    <property type="match status" value="1"/>
</dbReference>
<evidence type="ECO:0000256" key="2">
    <source>
        <dbReference type="ARBA" id="ARBA00004123"/>
    </source>
</evidence>
<dbReference type="Pfam" id="PF13359">
    <property type="entry name" value="DDE_Tnp_4"/>
    <property type="match status" value="1"/>
</dbReference>
<dbReference type="InterPro" id="IPR045249">
    <property type="entry name" value="HARBI1-like"/>
</dbReference>
<keyword evidence="4" id="KW-0540">Nuclease</keyword>
<evidence type="ECO:0000256" key="1">
    <source>
        <dbReference type="ARBA" id="ARBA00001968"/>
    </source>
</evidence>
<evidence type="ECO:0000256" key="6">
    <source>
        <dbReference type="ARBA" id="ARBA00022801"/>
    </source>
</evidence>
<proteinExistence type="inferred from homology"/>
<dbReference type="GO" id="GO:0004518">
    <property type="term" value="F:nuclease activity"/>
    <property type="evidence" value="ECO:0007669"/>
    <property type="project" value="UniProtKB-KW"/>
</dbReference>
<name>A0A9Q1CLB9_HOLLE</name>
<evidence type="ECO:0000259" key="8">
    <source>
        <dbReference type="Pfam" id="PF13359"/>
    </source>
</evidence>
<keyword evidence="6" id="KW-0378">Hydrolase</keyword>
<dbReference type="Proteomes" id="UP001152320">
    <property type="component" value="Chromosome 2"/>
</dbReference>
<dbReference type="GO" id="GO:0046872">
    <property type="term" value="F:metal ion binding"/>
    <property type="evidence" value="ECO:0007669"/>
    <property type="project" value="UniProtKB-KW"/>
</dbReference>
<evidence type="ECO:0000256" key="5">
    <source>
        <dbReference type="ARBA" id="ARBA00022723"/>
    </source>
</evidence>
<accession>A0A9Q1CLB9</accession>
<evidence type="ECO:0000256" key="4">
    <source>
        <dbReference type="ARBA" id="ARBA00022722"/>
    </source>
</evidence>
<comment type="subcellular location">
    <subcellularLocation>
        <location evidence="2">Nucleus</location>
    </subcellularLocation>
</comment>
<dbReference type="PANTHER" id="PTHR22930">
    <property type="match status" value="1"/>
</dbReference>
<protein>
    <submittedName>
        <fullName evidence="9">Protein ALP1-like</fullName>
    </submittedName>
</protein>
<evidence type="ECO:0000313" key="9">
    <source>
        <dbReference type="EMBL" id="KAJ8046838.1"/>
    </source>
</evidence>
<sequence>MNFIDCLVGWPGSVHDARVLQNSEIGKDYLFGAEGYLLGDAAYPLKEWLMIPFKNFGQLTQEQKVYNEALSSTRCKIKRAFALLKGRFRKLKYMDVEILEDISLFIMASCILHNICLWREEDIHDMMEEGRNHVNYANDGDGLPGQLEEYGDAAAILYLVDVVQQ</sequence>